<evidence type="ECO:0000313" key="1">
    <source>
        <dbReference type="EMBL" id="GFT29300.1"/>
    </source>
</evidence>
<comment type="caution">
    <text evidence="1">The sequence shown here is derived from an EMBL/GenBank/DDBJ whole genome shotgun (WGS) entry which is preliminary data.</text>
</comment>
<sequence length="77" mass="8500">AVSCMGSGVNFLLVLETGRHDTSDPVSMRNFRFGLRSKIWRRPDCGAIETSTVEILASIVVASFPEPLQKYRAPGIF</sequence>
<evidence type="ECO:0000313" key="2">
    <source>
        <dbReference type="Proteomes" id="UP000887013"/>
    </source>
</evidence>
<name>A0A8X6TND7_NEPPI</name>
<gene>
    <name evidence="1" type="ORF">NPIL_623381</name>
</gene>
<reference evidence="1" key="1">
    <citation type="submission" date="2020-08" db="EMBL/GenBank/DDBJ databases">
        <title>Multicomponent nature underlies the extraordinary mechanical properties of spider dragline silk.</title>
        <authorList>
            <person name="Kono N."/>
            <person name="Nakamura H."/>
            <person name="Mori M."/>
            <person name="Yoshida Y."/>
            <person name="Ohtoshi R."/>
            <person name="Malay A.D."/>
            <person name="Moran D.A.P."/>
            <person name="Tomita M."/>
            <person name="Numata K."/>
            <person name="Arakawa K."/>
        </authorList>
    </citation>
    <scope>NUCLEOTIDE SEQUENCE</scope>
</reference>
<proteinExistence type="predicted"/>
<protein>
    <submittedName>
        <fullName evidence="1">Uncharacterized protein</fullName>
    </submittedName>
</protein>
<dbReference type="Proteomes" id="UP000887013">
    <property type="component" value="Unassembled WGS sequence"/>
</dbReference>
<accession>A0A8X6TND7</accession>
<keyword evidence="2" id="KW-1185">Reference proteome</keyword>
<feature type="non-terminal residue" evidence="1">
    <location>
        <position position="1"/>
    </location>
</feature>
<dbReference type="AlphaFoldDB" id="A0A8X6TND7"/>
<dbReference type="EMBL" id="BMAW01107424">
    <property type="protein sequence ID" value="GFT29300.1"/>
    <property type="molecule type" value="Genomic_DNA"/>
</dbReference>
<organism evidence="1 2">
    <name type="scientific">Nephila pilipes</name>
    <name type="common">Giant wood spider</name>
    <name type="synonym">Nephila maculata</name>
    <dbReference type="NCBI Taxonomy" id="299642"/>
    <lineage>
        <taxon>Eukaryota</taxon>
        <taxon>Metazoa</taxon>
        <taxon>Ecdysozoa</taxon>
        <taxon>Arthropoda</taxon>
        <taxon>Chelicerata</taxon>
        <taxon>Arachnida</taxon>
        <taxon>Araneae</taxon>
        <taxon>Araneomorphae</taxon>
        <taxon>Entelegynae</taxon>
        <taxon>Araneoidea</taxon>
        <taxon>Nephilidae</taxon>
        <taxon>Nephila</taxon>
    </lineage>
</organism>